<comment type="caution">
    <text evidence="2">The sequence shown here is derived from an EMBL/GenBank/DDBJ whole genome shotgun (WGS) entry which is preliminary data.</text>
</comment>
<evidence type="ECO:0000313" key="3">
    <source>
        <dbReference type="Proteomes" id="UP001334248"/>
    </source>
</evidence>
<reference evidence="2 3" key="1">
    <citation type="journal article" date="2023" name="Res Sq">
        <title>Genomic and morphological characterization of Knufia obscura isolated from the Mars 2020 spacecraft assembly facility.</title>
        <authorList>
            <person name="Chander A.M."/>
            <person name="Teixeira M.M."/>
            <person name="Singh N.K."/>
            <person name="Williams M.P."/>
            <person name="Parker C.W."/>
            <person name="Leo P."/>
            <person name="Stajich J.E."/>
            <person name="Torok T."/>
            <person name="Tighe S."/>
            <person name="Mason C.E."/>
            <person name="Venkateswaran K."/>
        </authorList>
    </citation>
    <scope>NUCLEOTIDE SEQUENCE [LARGE SCALE GENOMIC DNA]</scope>
    <source>
        <strain evidence="2 3">CCFEE 5817</strain>
    </source>
</reference>
<organism evidence="2 3">
    <name type="scientific">Knufia obscura</name>
    <dbReference type="NCBI Taxonomy" id="1635080"/>
    <lineage>
        <taxon>Eukaryota</taxon>
        <taxon>Fungi</taxon>
        <taxon>Dikarya</taxon>
        <taxon>Ascomycota</taxon>
        <taxon>Pezizomycotina</taxon>
        <taxon>Eurotiomycetes</taxon>
        <taxon>Chaetothyriomycetidae</taxon>
        <taxon>Chaetothyriales</taxon>
        <taxon>Trichomeriaceae</taxon>
        <taxon>Knufia</taxon>
    </lineage>
</organism>
<proteinExistence type="predicted"/>
<dbReference type="Proteomes" id="UP001334248">
    <property type="component" value="Unassembled WGS sequence"/>
</dbReference>
<gene>
    <name evidence="2" type="ORF">PMZ80_002672</name>
</gene>
<dbReference type="RefSeq" id="XP_064733557.1">
    <property type="nucleotide sequence ID" value="XM_064871104.1"/>
</dbReference>
<feature type="region of interest" description="Disordered" evidence="1">
    <location>
        <begin position="167"/>
        <end position="235"/>
    </location>
</feature>
<evidence type="ECO:0000313" key="2">
    <source>
        <dbReference type="EMBL" id="KAK5945467.1"/>
    </source>
</evidence>
<dbReference type="EMBL" id="JAVHJV010000002">
    <property type="protein sequence ID" value="KAK5945467.1"/>
    <property type="molecule type" value="Genomic_DNA"/>
</dbReference>
<dbReference type="GeneID" id="89996121"/>
<name>A0ABR0RY07_9EURO</name>
<evidence type="ECO:0000256" key="1">
    <source>
        <dbReference type="SAM" id="MobiDB-lite"/>
    </source>
</evidence>
<protein>
    <submittedName>
        <fullName evidence="2">Uncharacterized protein</fullName>
    </submittedName>
</protein>
<sequence>MSNSNRSIKYDTTGFQDRASLLKAARDSISSSRSQIDVSLAKLTSGLGAKLSVSDVGSKNTTVYGKVSSASRTVDYDQNQWHARAALLAECNSNMSMGRLQFTVDAFDLIKGLGAKLSVTEEDTDNEKPSKAPSLSWCANAASVAYYDTGFPGGGNIIQNLQPLFRHGRMGQPTPARETRSYVYSPRKRRMSDRVSSDDDLLSESPSESLRKRGRTLGGYSAGTGKRETCKKEEE</sequence>
<accession>A0ABR0RY07</accession>
<feature type="compositionally biased region" description="Basic and acidic residues" evidence="1">
    <location>
        <begin position="225"/>
        <end position="235"/>
    </location>
</feature>
<keyword evidence="3" id="KW-1185">Reference proteome</keyword>